<reference evidence="9 10" key="1">
    <citation type="submission" date="2019-06" db="EMBL/GenBank/DDBJ databases">
        <title>Whole genome shotgun sequence of Pseudonocardia hydrocarbonoxydans NBRC 14498.</title>
        <authorList>
            <person name="Hosoyama A."/>
            <person name="Uohara A."/>
            <person name="Ohji S."/>
            <person name="Ichikawa N."/>
        </authorList>
    </citation>
    <scope>NUCLEOTIDE SEQUENCE [LARGE SCALE GENOMIC DNA]</scope>
    <source>
        <strain evidence="9 10">NBRC 14498</strain>
    </source>
</reference>
<evidence type="ECO:0000256" key="7">
    <source>
        <dbReference type="SAM" id="Phobius"/>
    </source>
</evidence>
<feature type="transmembrane region" description="Helical" evidence="7">
    <location>
        <begin position="376"/>
        <end position="398"/>
    </location>
</feature>
<proteinExistence type="inferred from homology"/>
<dbReference type="PANTHER" id="PTHR30572">
    <property type="entry name" value="MEMBRANE COMPONENT OF TRANSPORTER-RELATED"/>
    <property type="match status" value="1"/>
</dbReference>
<dbReference type="OrthoDB" id="3543912at2"/>
<accession>A0A4Y3WIZ0</accession>
<dbReference type="Pfam" id="PF02687">
    <property type="entry name" value="FtsX"/>
    <property type="match status" value="1"/>
</dbReference>
<evidence type="ECO:0000256" key="5">
    <source>
        <dbReference type="ARBA" id="ARBA00023136"/>
    </source>
</evidence>
<keyword evidence="10" id="KW-1185">Reference proteome</keyword>
<dbReference type="PROSITE" id="PS51257">
    <property type="entry name" value="PROKAR_LIPOPROTEIN"/>
    <property type="match status" value="1"/>
</dbReference>
<comment type="similarity">
    <text evidence="6">Belongs to the ABC-4 integral membrane protein family.</text>
</comment>
<evidence type="ECO:0000256" key="6">
    <source>
        <dbReference type="ARBA" id="ARBA00038076"/>
    </source>
</evidence>
<evidence type="ECO:0000313" key="10">
    <source>
        <dbReference type="Proteomes" id="UP000320338"/>
    </source>
</evidence>
<dbReference type="AlphaFoldDB" id="A0A4Y3WIZ0"/>
<organism evidence="9 10">
    <name type="scientific">Pseudonocardia hydrocarbonoxydans</name>
    <dbReference type="NCBI Taxonomy" id="76726"/>
    <lineage>
        <taxon>Bacteria</taxon>
        <taxon>Bacillati</taxon>
        <taxon>Actinomycetota</taxon>
        <taxon>Actinomycetes</taxon>
        <taxon>Pseudonocardiales</taxon>
        <taxon>Pseudonocardiaceae</taxon>
        <taxon>Pseudonocardia</taxon>
    </lineage>
</organism>
<comment type="caution">
    <text evidence="9">The sequence shown here is derived from an EMBL/GenBank/DDBJ whole genome shotgun (WGS) entry which is preliminary data.</text>
</comment>
<feature type="transmembrane region" description="Helical" evidence="7">
    <location>
        <begin position="724"/>
        <end position="748"/>
    </location>
</feature>
<evidence type="ECO:0000256" key="3">
    <source>
        <dbReference type="ARBA" id="ARBA00022692"/>
    </source>
</evidence>
<feature type="transmembrane region" description="Helical" evidence="7">
    <location>
        <begin position="329"/>
        <end position="356"/>
    </location>
</feature>
<name>A0A4Y3WIZ0_9PSEU</name>
<evidence type="ECO:0000256" key="2">
    <source>
        <dbReference type="ARBA" id="ARBA00022475"/>
    </source>
</evidence>
<comment type="subcellular location">
    <subcellularLocation>
        <location evidence="1">Cell membrane</location>
        <topology evidence="1">Multi-pass membrane protein</topology>
    </subcellularLocation>
</comment>
<dbReference type="RefSeq" id="WP_141276201.1">
    <property type="nucleotide sequence ID" value="NZ_BJNG01000001.1"/>
</dbReference>
<feature type="domain" description="ABC3 transporter permease C-terminal" evidence="8">
    <location>
        <begin position="684"/>
        <end position="797"/>
    </location>
</feature>
<keyword evidence="2" id="KW-1003">Cell membrane</keyword>
<feature type="transmembrane region" description="Helical" evidence="7">
    <location>
        <begin position="452"/>
        <end position="472"/>
    </location>
</feature>
<protein>
    <recommendedName>
        <fullName evidence="8">ABC3 transporter permease C-terminal domain-containing protein</fullName>
    </recommendedName>
</protein>
<feature type="transmembrane region" description="Helical" evidence="7">
    <location>
        <begin position="768"/>
        <end position="788"/>
    </location>
</feature>
<dbReference type="EMBL" id="BJNG01000001">
    <property type="protein sequence ID" value="GEC17859.1"/>
    <property type="molecule type" value="Genomic_DNA"/>
</dbReference>
<keyword evidence="4 7" id="KW-1133">Transmembrane helix</keyword>
<feature type="transmembrane region" description="Helical" evidence="7">
    <location>
        <begin position="681"/>
        <end position="703"/>
    </location>
</feature>
<dbReference type="InterPro" id="IPR003838">
    <property type="entry name" value="ABC3_permease_C"/>
</dbReference>
<dbReference type="Proteomes" id="UP000320338">
    <property type="component" value="Unassembled WGS sequence"/>
</dbReference>
<sequence length="806" mass="80539">MPPILRWTRLELRRRRRGLLVLALLVALSCGAVLTAAAGARRGDSALDRLLGRTGAAHAIVNPFGPPGPPGSLPDARYWERVRALPIVEDVALVVDGNLAVDGLPSTVLPPWLPTADAGRGEVERPVVLAGRAADPARSDEAVVTAEFLRSSGRELGDVVTLRTYSPASVDAQATTGDPLPEQPDGPAVPVTIVGVVRSFAVADDLASPGLLIPSPAFAERYRSELVGTAATWRAGLVRLHDPADLETLRREVIRLSATGDVEFTDQLARAQRTSGVLDFESACLLALGLAAAAAAAVLVGQAVQRTVAATLPDLRVLGAAGMTRGQAVAAATAAPTVAALGGALLGAAGAAVASAGLPFGAAGRYEPAPGVDVDVAVLGGGVLVAIALVAATAAAAARLRHAGTARVVPAPAAARPSAVARVRLPVPAVLGARFALEPGGDPAGTGARASLAGAVVGVLGVLAAATFAAGVTDAVEHPERFGTDFALIGFFGLGTPADPRTAPAMLAAMGTDPAVTGVTAMVSGTATAGGVPLAVYGAQPVSGSAPGLVATSGRPPAAADEVLLGPVTARELDAAPGRVVELAGPAGPARLRVVGIGFLPQVDNLTGALVTAGGFAALGLEQTVRYSAVALAPGDDPAAAVPRLQAIGATVPGAEPIGLFPIGPPPQVQELATVQVLPRVLGVFLGVLAVGAVGHGLATAVRRRGHDLAVLRALGMSPRQTRTAVHTHAAVLAVAGLAVGVPLGIALGRTAWRTVAETTPIVHVPPAVPWALAVPAVLAATALLAALPARRAARLPLAELLRREG</sequence>
<dbReference type="PANTHER" id="PTHR30572:SF4">
    <property type="entry name" value="ABC TRANSPORTER PERMEASE YTRF"/>
    <property type="match status" value="1"/>
</dbReference>
<evidence type="ECO:0000313" key="9">
    <source>
        <dbReference type="EMBL" id="GEC17859.1"/>
    </source>
</evidence>
<dbReference type="GO" id="GO:0022857">
    <property type="term" value="F:transmembrane transporter activity"/>
    <property type="evidence" value="ECO:0007669"/>
    <property type="project" value="TreeGrafter"/>
</dbReference>
<dbReference type="GO" id="GO:0005886">
    <property type="term" value="C:plasma membrane"/>
    <property type="evidence" value="ECO:0007669"/>
    <property type="project" value="UniProtKB-SubCell"/>
</dbReference>
<evidence type="ECO:0000256" key="1">
    <source>
        <dbReference type="ARBA" id="ARBA00004651"/>
    </source>
</evidence>
<dbReference type="InterPro" id="IPR050250">
    <property type="entry name" value="Macrolide_Exporter_MacB"/>
</dbReference>
<keyword evidence="5 7" id="KW-0472">Membrane</keyword>
<evidence type="ECO:0000256" key="4">
    <source>
        <dbReference type="ARBA" id="ARBA00022989"/>
    </source>
</evidence>
<keyword evidence="3 7" id="KW-0812">Transmembrane</keyword>
<gene>
    <name evidence="9" type="ORF">PHY01_01420</name>
</gene>
<feature type="transmembrane region" description="Helical" evidence="7">
    <location>
        <begin position="285"/>
        <end position="308"/>
    </location>
</feature>
<evidence type="ECO:0000259" key="8">
    <source>
        <dbReference type="Pfam" id="PF02687"/>
    </source>
</evidence>